<proteinExistence type="predicted"/>
<sequence>MQENRDALRAKMKFETRPGRDLENKTQGV</sequence>
<evidence type="ECO:0000313" key="3">
    <source>
        <dbReference type="Proteomes" id="UP001549200"/>
    </source>
</evidence>
<evidence type="ECO:0000313" key="2">
    <source>
        <dbReference type="EMBL" id="MET3570593.1"/>
    </source>
</evidence>
<comment type="caution">
    <text evidence="2">The sequence shown here is derived from an EMBL/GenBank/DDBJ whole genome shotgun (WGS) entry which is preliminary data.</text>
</comment>
<accession>A0ABV2FX49</accession>
<keyword evidence="3" id="KW-1185">Reference proteome</keyword>
<dbReference type="EMBL" id="JBEPLZ010000007">
    <property type="protein sequence ID" value="MET3570593.1"/>
    <property type="molecule type" value="Genomic_DNA"/>
</dbReference>
<dbReference type="Proteomes" id="UP001549200">
    <property type="component" value="Unassembled WGS sequence"/>
</dbReference>
<name>A0ABV2FX49_9FIRM</name>
<protein>
    <submittedName>
        <fullName evidence="2">Uncharacterized protein</fullName>
    </submittedName>
</protein>
<organism evidence="2 3">
    <name type="scientific">Enterocloster citroniae</name>
    <dbReference type="NCBI Taxonomy" id="358743"/>
    <lineage>
        <taxon>Bacteria</taxon>
        <taxon>Bacillati</taxon>
        <taxon>Bacillota</taxon>
        <taxon>Clostridia</taxon>
        <taxon>Lachnospirales</taxon>
        <taxon>Lachnospiraceae</taxon>
        <taxon>Enterocloster</taxon>
    </lineage>
</organism>
<reference evidence="2 3" key="1">
    <citation type="submission" date="2024-06" db="EMBL/GenBank/DDBJ databases">
        <title>Genomic Encyclopedia of Type Strains, Phase IV (KMG-IV): sequencing the most valuable type-strain genomes for metagenomic binning, comparative biology and taxonomic classification.</title>
        <authorList>
            <person name="Goeker M."/>
        </authorList>
    </citation>
    <scope>NUCLEOTIDE SEQUENCE [LARGE SCALE GENOMIC DNA]</scope>
    <source>
        <strain evidence="2 3">DSM 19261</strain>
    </source>
</reference>
<feature type="region of interest" description="Disordered" evidence="1">
    <location>
        <begin position="1"/>
        <end position="29"/>
    </location>
</feature>
<evidence type="ECO:0000256" key="1">
    <source>
        <dbReference type="SAM" id="MobiDB-lite"/>
    </source>
</evidence>
<gene>
    <name evidence="2" type="ORF">ABID13_002231</name>
</gene>